<dbReference type="Proteomes" id="UP000035740">
    <property type="component" value="Chromosome 8"/>
</dbReference>
<proteinExistence type="predicted"/>
<sequence>MSLKETHVFSTGFSSSFNLCPLQLHSLLPSIENGWKQHKWSIY</sequence>
<protein>
    <submittedName>
        <fullName evidence="1">Uncharacterized protein</fullName>
    </submittedName>
</protein>
<accession>A0A0J8BW98</accession>
<name>A0A0J8BW98_BETVV</name>
<dbReference type="EMBL" id="KQ090157">
    <property type="protein sequence ID" value="KMT04203.1"/>
    <property type="molecule type" value="Genomic_DNA"/>
</dbReference>
<evidence type="ECO:0000313" key="1">
    <source>
        <dbReference type="EMBL" id="KMT04203.1"/>
    </source>
</evidence>
<organism evidence="1 2">
    <name type="scientific">Beta vulgaris subsp. vulgaris</name>
    <name type="common">Beet</name>
    <dbReference type="NCBI Taxonomy" id="3555"/>
    <lineage>
        <taxon>Eukaryota</taxon>
        <taxon>Viridiplantae</taxon>
        <taxon>Streptophyta</taxon>
        <taxon>Embryophyta</taxon>
        <taxon>Tracheophyta</taxon>
        <taxon>Spermatophyta</taxon>
        <taxon>Magnoliopsida</taxon>
        <taxon>eudicotyledons</taxon>
        <taxon>Gunneridae</taxon>
        <taxon>Pentapetalae</taxon>
        <taxon>Caryophyllales</taxon>
        <taxon>Chenopodiaceae</taxon>
        <taxon>Betoideae</taxon>
        <taxon>Beta</taxon>
    </lineage>
</organism>
<dbReference type="AlphaFoldDB" id="A0A0J8BW98"/>
<reference evidence="1 2" key="1">
    <citation type="journal article" date="2014" name="Nature">
        <title>The genome of the recently domesticated crop plant sugar beet (Beta vulgaris).</title>
        <authorList>
            <person name="Dohm J.C."/>
            <person name="Minoche A.E."/>
            <person name="Holtgrawe D."/>
            <person name="Capella-Gutierrez S."/>
            <person name="Zakrzewski F."/>
            <person name="Tafer H."/>
            <person name="Rupp O."/>
            <person name="Sorensen T.R."/>
            <person name="Stracke R."/>
            <person name="Reinhardt R."/>
            <person name="Goesmann A."/>
            <person name="Kraft T."/>
            <person name="Schulz B."/>
            <person name="Stadler P.F."/>
            <person name="Schmidt T."/>
            <person name="Gabaldon T."/>
            <person name="Lehrach H."/>
            <person name="Weisshaar B."/>
            <person name="Himmelbauer H."/>
        </authorList>
    </citation>
    <scope>NUCLEOTIDE SEQUENCE [LARGE SCALE GENOMIC DNA]</scope>
    <source>
        <tissue evidence="1">Taproot</tissue>
    </source>
</reference>
<gene>
    <name evidence="1" type="ORF">BVRB_8g184980</name>
</gene>
<keyword evidence="2" id="KW-1185">Reference proteome</keyword>
<evidence type="ECO:0000313" key="2">
    <source>
        <dbReference type="Proteomes" id="UP000035740"/>
    </source>
</evidence>
<dbReference type="Gramene" id="KMT04203">
    <property type="protein sequence ID" value="KMT04203"/>
    <property type="gene ID" value="BVRB_8g184980"/>
</dbReference>